<keyword evidence="2" id="KW-1185">Reference proteome</keyword>
<proteinExistence type="predicted"/>
<evidence type="ECO:0000313" key="1">
    <source>
        <dbReference type="EMBL" id="KYO42662.1"/>
    </source>
</evidence>
<gene>
    <name evidence="1" type="ORF">Y1Q_0006622</name>
</gene>
<accession>A0A151P0K1</accession>
<comment type="caution">
    <text evidence="1">The sequence shown here is derived from an EMBL/GenBank/DDBJ whole genome shotgun (WGS) entry which is preliminary data.</text>
</comment>
<dbReference type="Proteomes" id="UP000050525">
    <property type="component" value="Unassembled WGS sequence"/>
</dbReference>
<organism evidence="1 2">
    <name type="scientific">Alligator mississippiensis</name>
    <name type="common">American alligator</name>
    <dbReference type="NCBI Taxonomy" id="8496"/>
    <lineage>
        <taxon>Eukaryota</taxon>
        <taxon>Metazoa</taxon>
        <taxon>Chordata</taxon>
        <taxon>Craniata</taxon>
        <taxon>Vertebrata</taxon>
        <taxon>Euteleostomi</taxon>
        <taxon>Archelosauria</taxon>
        <taxon>Archosauria</taxon>
        <taxon>Crocodylia</taxon>
        <taxon>Alligatoridae</taxon>
        <taxon>Alligatorinae</taxon>
        <taxon>Alligator</taxon>
    </lineage>
</organism>
<evidence type="ECO:0000313" key="2">
    <source>
        <dbReference type="Proteomes" id="UP000050525"/>
    </source>
</evidence>
<protein>
    <submittedName>
        <fullName evidence="1">Uncharacterized protein</fullName>
    </submittedName>
</protein>
<dbReference type="EMBL" id="AKHW03001373">
    <property type="protein sequence ID" value="KYO42662.1"/>
    <property type="molecule type" value="Genomic_DNA"/>
</dbReference>
<name>A0A151P0K1_ALLMI</name>
<reference evidence="1 2" key="1">
    <citation type="journal article" date="2012" name="Genome Biol.">
        <title>Sequencing three crocodilian genomes to illuminate the evolution of archosaurs and amniotes.</title>
        <authorList>
            <person name="St John J.A."/>
            <person name="Braun E.L."/>
            <person name="Isberg S.R."/>
            <person name="Miles L.G."/>
            <person name="Chong A.Y."/>
            <person name="Gongora J."/>
            <person name="Dalzell P."/>
            <person name="Moran C."/>
            <person name="Bed'hom B."/>
            <person name="Abzhanov A."/>
            <person name="Burgess S.C."/>
            <person name="Cooksey A.M."/>
            <person name="Castoe T.A."/>
            <person name="Crawford N.G."/>
            <person name="Densmore L.D."/>
            <person name="Drew J.C."/>
            <person name="Edwards S.V."/>
            <person name="Faircloth B.C."/>
            <person name="Fujita M.K."/>
            <person name="Greenwold M.J."/>
            <person name="Hoffmann F.G."/>
            <person name="Howard J.M."/>
            <person name="Iguchi T."/>
            <person name="Janes D.E."/>
            <person name="Khan S.Y."/>
            <person name="Kohno S."/>
            <person name="de Koning A.J."/>
            <person name="Lance S.L."/>
            <person name="McCarthy F.M."/>
            <person name="McCormack J.E."/>
            <person name="Merchant M.E."/>
            <person name="Peterson D.G."/>
            <person name="Pollock D.D."/>
            <person name="Pourmand N."/>
            <person name="Raney B.J."/>
            <person name="Roessler K.A."/>
            <person name="Sanford J.R."/>
            <person name="Sawyer R.H."/>
            <person name="Schmidt C.J."/>
            <person name="Triplett E.W."/>
            <person name="Tuberville T.D."/>
            <person name="Venegas-Anaya M."/>
            <person name="Howard J.T."/>
            <person name="Jarvis E.D."/>
            <person name="Guillette L.J.Jr."/>
            <person name="Glenn T.C."/>
            <person name="Green R.E."/>
            <person name="Ray D.A."/>
        </authorList>
    </citation>
    <scope>NUCLEOTIDE SEQUENCE [LARGE SCALE GENOMIC DNA]</scope>
    <source>
        <strain evidence="1">KSC_2009_1</strain>
    </source>
</reference>
<dbReference type="AlphaFoldDB" id="A0A151P0K1"/>
<sequence>MLLSTTTSSSIQPHNIVGIPRVLEQDDWRVVCKREIQTFFRSTFRVIAPTSLEKYEIWRPCNFAENAVSEAVQFKTITKSSQFLTVSHRSHPTTARLLTRSAAKLRVTAVCGRDKMQTCGAVTP</sequence>